<keyword evidence="14" id="KW-1185">Reference proteome</keyword>
<evidence type="ECO:0000256" key="4">
    <source>
        <dbReference type="ARBA" id="ARBA00020768"/>
    </source>
</evidence>
<dbReference type="InterPro" id="IPR011990">
    <property type="entry name" value="TPR-like_helical_dom_sf"/>
</dbReference>
<dbReference type="SUPFAM" id="SSF48452">
    <property type="entry name" value="TPR-like"/>
    <property type="match status" value="1"/>
</dbReference>
<evidence type="ECO:0000313" key="14">
    <source>
        <dbReference type="Proteomes" id="UP001642464"/>
    </source>
</evidence>
<feature type="repeat" description="TPR" evidence="11">
    <location>
        <begin position="79"/>
        <end position="112"/>
    </location>
</feature>
<dbReference type="Gene3D" id="1.25.40.10">
    <property type="entry name" value="Tetratricopeptide repeat domain"/>
    <property type="match status" value="1"/>
</dbReference>
<evidence type="ECO:0000256" key="3">
    <source>
        <dbReference type="ARBA" id="ARBA00004556"/>
    </source>
</evidence>
<dbReference type="PROSITE" id="PS50005">
    <property type="entry name" value="TPR"/>
    <property type="match status" value="2"/>
</dbReference>
<evidence type="ECO:0000256" key="11">
    <source>
        <dbReference type="PROSITE-ProRule" id="PRU00339"/>
    </source>
</evidence>
<organism evidence="13 14">
    <name type="scientific">Durusdinium trenchii</name>
    <dbReference type="NCBI Taxonomy" id="1381693"/>
    <lineage>
        <taxon>Eukaryota</taxon>
        <taxon>Sar</taxon>
        <taxon>Alveolata</taxon>
        <taxon>Dinophyceae</taxon>
        <taxon>Suessiales</taxon>
        <taxon>Symbiodiniaceae</taxon>
        <taxon>Durusdinium</taxon>
    </lineage>
</organism>
<proteinExistence type="predicted"/>
<dbReference type="Gene3D" id="1.25.10.10">
    <property type="entry name" value="Leucine-rich Repeat Variant"/>
    <property type="match status" value="2"/>
</dbReference>
<evidence type="ECO:0000259" key="12">
    <source>
        <dbReference type="Pfam" id="PF11701"/>
    </source>
</evidence>
<protein>
    <recommendedName>
        <fullName evidence="4">Protein unc-45 homolog B</fullName>
    </recommendedName>
</protein>
<name>A0ABP0LBG4_9DINO</name>
<sequence>MEDKERGNELFKAGRFDAACEKYGEALAAVDKAGDQDAESKALKVTIFSNRAACFLRLKKEDAAMQDCNEALALDPTNVKLLFRRAQAAMAMKKVEDAFRDLRRLLELDPGNKAAQEMVKKLRSMAQDMNSTTTQALEVLDEAVATADDAQRTSKLRSMLGSIMEDEHLAVALAHKGACEKLWEMRRKSGLALKILSKMSEYDSCWQHVLAVVSLDELVAIAEQDHEEMDGGAACLNMLWRLVLQEDAAASKASDEDDQKEGRSYTAVLDADTAVGKLVRGMESDDDSMRRVAVEGVVRVCVGQKARCRRFFELGGLKALMSMIARDYTRDEPLQQVSVVLGQVLPALDDDVLIKGYALEFCKPLLLSAEAVDQIKGVAALDAIYYANKELGLALVQEEGLLEPLQRIARHGSERAQALSAEVFSHMANTEDGRGLLAGDITELLKLLATSDTGPVRSAAAVTLAKLNAIDFDAHSENGMLVLASVTSLLQPSASKEEHAKGVEAVCFVITDSQVKMMLMKGEGAKVLRELVGLAENNAKEAFAYGLSFIFENLTMSEDDKRREKLREMEVTMEQWEQFEKLTKSQTRKPGQEDSREQVAFRIQSFVQMDGIAALRSLVLGGGSDRVCEAIARTLANIATVQAVRPQMIAQGALKALFKLTNSGSDKSQKFAAHALGKIFITTNPAVLKDEQLMDAIEPLVRQVRHCDEDLVIFECCMALTNIATVNFEAKQKIVNSKGLQAFEYAQYSEELQVRRAATEAINNLIPTEESIEWFCRPEKMRLWLMFALAYDEDVGTAVAATGALANLAADERIAETLAKQEEPALPKIVTLASCGNIDIEHRAAVCLIQLIESWPDSGGKQALLDAKANKALQAICINFPDSAPAEIAAEALAALK</sequence>
<evidence type="ECO:0000256" key="5">
    <source>
        <dbReference type="ARBA" id="ARBA00022473"/>
    </source>
</evidence>
<comment type="caution">
    <text evidence="13">The sequence shown here is derived from an EMBL/GenBank/DDBJ whole genome shotgun (WGS) entry which is preliminary data.</text>
</comment>
<dbReference type="InterPro" id="IPR016024">
    <property type="entry name" value="ARM-type_fold"/>
</dbReference>
<dbReference type="SUPFAM" id="SSF48371">
    <property type="entry name" value="ARM repeat"/>
    <property type="match status" value="2"/>
</dbReference>
<feature type="domain" description="UNC-45/Cro1/She4 central" evidence="12">
    <location>
        <begin position="360"/>
        <end position="467"/>
    </location>
</feature>
<dbReference type="PANTHER" id="PTHR45994">
    <property type="entry name" value="FI21225P1"/>
    <property type="match status" value="1"/>
</dbReference>
<feature type="repeat" description="TPR" evidence="11">
    <location>
        <begin position="45"/>
        <end position="78"/>
    </location>
</feature>
<accession>A0ABP0LBG4</accession>
<evidence type="ECO:0000256" key="8">
    <source>
        <dbReference type="ARBA" id="ARBA00022782"/>
    </source>
</evidence>
<comment type="subcellular location">
    <subcellularLocation>
        <location evidence="1">Cytoplasm</location>
        <location evidence="1">Myofibril</location>
        <location evidence="1">Sarcomere</location>
        <location evidence="1">A band</location>
    </subcellularLocation>
    <subcellularLocation>
        <location evidence="2">Cytoplasm</location>
        <location evidence="2">Myofibril</location>
        <location evidence="2">Sarcomere</location>
        <location evidence="2">Z line</location>
    </subcellularLocation>
    <subcellularLocation>
        <location evidence="3">Cytoplasm</location>
        <location evidence="3">Perinuclear region</location>
    </subcellularLocation>
</comment>
<gene>
    <name evidence="13" type="ORF">SCF082_LOCUS21757</name>
</gene>
<dbReference type="InterPro" id="IPR011989">
    <property type="entry name" value="ARM-like"/>
</dbReference>
<evidence type="ECO:0000256" key="2">
    <source>
        <dbReference type="ARBA" id="ARBA00004216"/>
    </source>
</evidence>
<dbReference type="EMBL" id="CAXAMM010015532">
    <property type="protein sequence ID" value="CAK9036495.1"/>
    <property type="molecule type" value="Genomic_DNA"/>
</dbReference>
<dbReference type="PANTHER" id="PTHR45994:SF1">
    <property type="entry name" value="FI21225P1"/>
    <property type="match status" value="1"/>
</dbReference>
<dbReference type="InterPro" id="IPR024660">
    <property type="entry name" value="UCS_central_dom"/>
</dbReference>
<keyword evidence="9 11" id="KW-0802">TPR repeat</keyword>
<dbReference type="Proteomes" id="UP001642464">
    <property type="component" value="Unassembled WGS sequence"/>
</dbReference>
<dbReference type="InterPro" id="IPR019734">
    <property type="entry name" value="TPR_rpt"/>
</dbReference>
<evidence type="ECO:0000313" key="13">
    <source>
        <dbReference type="EMBL" id="CAK9036495.1"/>
    </source>
</evidence>
<evidence type="ECO:0000256" key="1">
    <source>
        <dbReference type="ARBA" id="ARBA00004161"/>
    </source>
</evidence>
<reference evidence="13 14" key="1">
    <citation type="submission" date="2024-02" db="EMBL/GenBank/DDBJ databases">
        <authorList>
            <person name="Chen Y."/>
            <person name="Shah S."/>
            <person name="Dougan E. K."/>
            <person name="Thang M."/>
            <person name="Chan C."/>
        </authorList>
    </citation>
    <scope>NUCLEOTIDE SEQUENCE [LARGE SCALE GENOMIC DNA]</scope>
</reference>
<keyword evidence="6" id="KW-0963">Cytoplasm</keyword>
<keyword evidence="5" id="KW-0217">Developmental protein</keyword>
<dbReference type="Pfam" id="PF11701">
    <property type="entry name" value="UNC45-central"/>
    <property type="match status" value="1"/>
</dbReference>
<evidence type="ECO:0000256" key="10">
    <source>
        <dbReference type="ARBA" id="ARBA00023186"/>
    </source>
</evidence>
<evidence type="ECO:0000256" key="6">
    <source>
        <dbReference type="ARBA" id="ARBA00022490"/>
    </source>
</evidence>
<evidence type="ECO:0000256" key="9">
    <source>
        <dbReference type="ARBA" id="ARBA00022803"/>
    </source>
</evidence>
<dbReference type="SMART" id="SM00185">
    <property type="entry name" value="ARM"/>
    <property type="match status" value="4"/>
</dbReference>
<dbReference type="SMART" id="SM00028">
    <property type="entry name" value="TPR"/>
    <property type="match status" value="2"/>
</dbReference>
<evidence type="ECO:0000256" key="7">
    <source>
        <dbReference type="ARBA" id="ARBA00022541"/>
    </source>
</evidence>
<keyword evidence="10" id="KW-0143">Chaperone</keyword>
<dbReference type="InterPro" id="IPR000225">
    <property type="entry name" value="Armadillo"/>
</dbReference>
<keyword evidence="7" id="KW-0517">Myogenesis</keyword>
<keyword evidence="8" id="KW-0221">Differentiation</keyword>